<keyword evidence="4" id="KW-1185">Reference proteome</keyword>
<dbReference type="InterPro" id="IPR051781">
    <property type="entry name" value="Metallo-dep_Hydrolase"/>
</dbReference>
<feature type="chain" id="PRO_5021465013" evidence="1">
    <location>
        <begin position="23"/>
        <end position="472"/>
    </location>
</feature>
<feature type="signal peptide" evidence="1">
    <location>
        <begin position="1"/>
        <end position="22"/>
    </location>
</feature>
<dbReference type="Proteomes" id="UP000319148">
    <property type="component" value="Unassembled WGS sequence"/>
</dbReference>
<feature type="domain" description="Amidohydrolase-related" evidence="2">
    <location>
        <begin position="105"/>
        <end position="430"/>
    </location>
</feature>
<dbReference type="InterPro" id="IPR011059">
    <property type="entry name" value="Metal-dep_hydrolase_composite"/>
</dbReference>
<dbReference type="CDD" id="cd01309">
    <property type="entry name" value="Met_dep_hydrolase_C"/>
    <property type="match status" value="1"/>
</dbReference>
<protein>
    <submittedName>
        <fullName evidence="3">Amidohydrolase family protein</fullName>
    </submittedName>
</protein>
<dbReference type="EMBL" id="VFIY01000018">
    <property type="protein sequence ID" value="TPD57951.1"/>
    <property type="molecule type" value="Genomic_DNA"/>
</dbReference>
<gene>
    <name evidence="3" type="ORF">FIV46_14760</name>
</gene>
<evidence type="ECO:0000313" key="3">
    <source>
        <dbReference type="EMBL" id="TPD57951.1"/>
    </source>
</evidence>
<dbReference type="PANTHER" id="PTHR43135">
    <property type="entry name" value="ALPHA-D-RIBOSE 1-METHYLPHOSPHONATE 5-TRIPHOSPHATE DIPHOSPHATASE"/>
    <property type="match status" value="1"/>
</dbReference>
<accession>A0A501PD34</accession>
<dbReference type="SUPFAM" id="SSF51556">
    <property type="entry name" value="Metallo-dependent hydrolases"/>
    <property type="match status" value="1"/>
</dbReference>
<dbReference type="GO" id="GO:0016810">
    <property type="term" value="F:hydrolase activity, acting on carbon-nitrogen (but not peptide) bonds"/>
    <property type="evidence" value="ECO:0007669"/>
    <property type="project" value="InterPro"/>
</dbReference>
<proteinExistence type="predicted"/>
<name>A0A501PD34_9PROT</name>
<evidence type="ECO:0000259" key="2">
    <source>
        <dbReference type="Pfam" id="PF01979"/>
    </source>
</evidence>
<organism evidence="3 4">
    <name type="scientific">Emcibacter nanhaiensis</name>
    <dbReference type="NCBI Taxonomy" id="1505037"/>
    <lineage>
        <taxon>Bacteria</taxon>
        <taxon>Pseudomonadati</taxon>
        <taxon>Pseudomonadota</taxon>
        <taxon>Alphaproteobacteria</taxon>
        <taxon>Emcibacterales</taxon>
        <taxon>Emcibacteraceae</taxon>
        <taxon>Emcibacter</taxon>
    </lineage>
</organism>
<dbReference type="PANTHER" id="PTHR43135:SF3">
    <property type="entry name" value="ALPHA-D-RIBOSE 1-METHYLPHOSPHONATE 5-TRIPHOSPHATE DIPHOSPHATASE"/>
    <property type="match status" value="1"/>
</dbReference>
<evidence type="ECO:0000313" key="4">
    <source>
        <dbReference type="Proteomes" id="UP000319148"/>
    </source>
</evidence>
<sequence>MSKAVAWLGVACFSLTGAMAHAQEKENGEKKERAPLVHLIKDPYPSTYTPFPSQLTAITGATILDGNGNQIDGGTVIMSGGKIVAVGTDIAIPEGAKVVDGTGKWVTPGIIDVHSHLGVYPAPDHQSTADGNEMTAPVTADVWALHSVWPQDTGFARALAGGITTLQILPGSANLIGGRGVTLKNVPARTREGMRFPGAPYSLKMACGENPKRVYGKKGGPATRMANMAGYRKAWIRARDYKEKWENYYADYEAGEDPAAPTQDLELDTLMGVLDGEILIHNHCYRADEMVDMINMAHEFGYKITAFHHAVESYKIADILAKEGVCSAMWADWGGFKLEAYDRINENIPMVARAGACAIVHSDSDVEIQRLNQEAAKAWADGRKVGIDFTEAEAFTWLTRNAAEALGIADQTGTLETGKMADVVLWSGNPFSVYSLAEQVYIDGALMYERGNEALSPQSDFEVGQNGKGDHQ</sequence>
<dbReference type="InterPro" id="IPR032466">
    <property type="entry name" value="Metal_Hydrolase"/>
</dbReference>
<reference evidence="4" key="1">
    <citation type="submission" date="2019-06" db="EMBL/GenBank/DDBJ databases">
        <title>The complete genome of Emcibacter congregatus ZYLT.</title>
        <authorList>
            <person name="Zhao Z."/>
        </authorList>
    </citation>
    <scope>NUCLEOTIDE SEQUENCE [LARGE SCALE GENOMIC DNA]</scope>
    <source>
        <strain evidence="4">MCCC 1A06723</strain>
    </source>
</reference>
<dbReference type="SUPFAM" id="SSF51338">
    <property type="entry name" value="Composite domain of metallo-dependent hydrolases"/>
    <property type="match status" value="1"/>
</dbReference>
<dbReference type="AlphaFoldDB" id="A0A501PD34"/>
<dbReference type="Pfam" id="PF01979">
    <property type="entry name" value="Amidohydro_1"/>
    <property type="match status" value="1"/>
</dbReference>
<evidence type="ECO:0000256" key="1">
    <source>
        <dbReference type="SAM" id="SignalP"/>
    </source>
</evidence>
<comment type="caution">
    <text evidence="3">The sequence shown here is derived from an EMBL/GenBank/DDBJ whole genome shotgun (WGS) entry which is preliminary data.</text>
</comment>
<dbReference type="OrthoDB" id="9796020at2"/>
<dbReference type="Gene3D" id="3.20.20.140">
    <property type="entry name" value="Metal-dependent hydrolases"/>
    <property type="match status" value="1"/>
</dbReference>
<dbReference type="InterPro" id="IPR006680">
    <property type="entry name" value="Amidohydro-rel"/>
</dbReference>
<keyword evidence="1" id="KW-0732">Signal</keyword>
<keyword evidence="3" id="KW-0378">Hydrolase</keyword>